<organism evidence="2 3">
    <name type="scientific">Phytohabitans maris</name>
    <dbReference type="NCBI Taxonomy" id="3071409"/>
    <lineage>
        <taxon>Bacteria</taxon>
        <taxon>Bacillati</taxon>
        <taxon>Actinomycetota</taxon>
        <taxon>Actinomycetes</taxon>
        <taxon>Micromonosporales</taxon>
        <taxon>Micromonosporaceae</taxon>
    </lineage>
</organism>
<evidence type="ECO:0000313" key="3">
    <source>
        <dbReference type="Proteomes" id="UP001230908"/>
    </source>
</evidence>
<gene>
    <name evidence="2" type="ORF">RB614_20305</name>
</gene>
<proteinExistence type="predicted"/>
<dbReference type="EMBL" id="JAVHUY010000018">
    <property type="protein sequence ID" value="MDQ7906861.1"/>
    <property type="molecule type" value="Genomic_DNA"/>
</dbReference>
<dbReference type="RefSeq" id="WP_308714139.1">
    <property type="nucleotide sequence ID" value="NZ_JAVHUY010000018.1"/>
</dbReference>
<sequence length="54" mass="5480">MANATPPPGCTCGYTGRCRGCGRLIAATATREGRSPAQRTGIAALTRLSTKDAA</sequence>
<reference evidence="2 3" key="1">
    <citation type="submission" date="2023-08" db="EMBL/GenBank/DDBJ databases">
        <title>Phytohabitans sansha sp. nov., isolated from marine sediment.</title>
        <authorList>
            <person name="Zhao Y."/>
            <person name="Yi K."/>
        </authorList>
    </citation>
    <scope>NUCLEOTIDE SEQUENCE [LARGE SCALE GENOMIC DNA]</scope>
    <source>
        <strain evidence="2 3">ZYX-F-186</strain>
    </source>
</reference>
<name>A0ABU0ZK19_9ACTN</name>
<accession>A0ABU0ZK19</accession>
<evidence type="ECO:0000256" key="1">
    <source>
        <dbReference type="SAM" id="MobiDB-lite"/>
    </source>
</evidence>
<evidence type="ECO:0000313" key="2">
    <source>
        <dbReference type="EMBL" id="MDQ7906861.1"/>
    </source>
</evidence>
<evidence type="ECO:0008006" key="4">
    <source>
        <dbReference type="Google" id="ProtNLM"/>
    </source>
</evidence>
<protein>
    <recommendedName>
        <fullName evidence="4">DUF1289 domain-containing protein</fullName>
    </recommendedName>
</protein>
<keyword evidence="3" id="KW-1185">Reference proteome</keyword>
<feature type="region of interest" description="Disordered" evidence="1">
    <location>
        <begin position="32"/>
        <end position="54"/>
    </location>
</feature>
<comment type="caution">
    <text evidence="2">The sequence shown here is derived from an EMBL/GenBank/DDBJ whole genome shotgun (WGS) entry which is preliminary data.</text>
</comment>
<dbReference type="Proteomes" id="UP001230908">
    <property type="component" value="Unassembled WGS sequence"/>
</dbReference>